<proteinExistence type="predicted"/>
<protein>
    <submittedName>
        <fullName evidence="2">Uncharacterized protein</fullName>
    </submittedName>
</protein>
<feature type="compositionally biased region" description="Basic and acidic residues" evidence="1">
    <location>
        <begin position="171"/>
        <end position="183"/>
    </location>
</feature>
<dbReference type="OrthoDB" id="3794025at2759"/>
<feature type="compositionally biased region" description="Basic and acidic residues" evidence="1">
    <location>
        <begin position="52"/>
        <end position="68"/>
    </location>
</feature>
<name>A0A6G1INU1_9PLEO</name>
<feature type="compositionally biased region" description="Basic and acidic residues" evidence="1">
    <location>
        <begin position="100"/>
        <end position="113"/>
    </location>
</feature>
<keyword evidence="3" id="KW-1185">Reference proteome</keyword>
<dbReference type="Proteomes" id="UP000799291">
    <property type="component" value="Unassembled WGS sequence"/>
</dbReference>
<feature type="compositionally biased region" description="Basic and acidic residues" evidence="1">
    <location>
        <begin position="223"/>
        <end position="242"/>
    </location>
</feature>
<feature type="compositionally biased region" description="Basic and acidic residues" evidence="1">
    <location>
        <begin position="251"/>
        <end position="275"/>
    </location>
</feature>
<feature type="region of interest" description="Disordered" evidence="1">
    <location>
        <begin position="1"/>
        <end position="143"/>
    </location>
</feature>
<reference evidence="2" key="1">
    <citation type="journal article" date="2020" name="Stud. Mycol.">
        <title>101 Dothideomycetes genomes: a test case for predicting lifestyles and emergence of pathogens.</title>
        <authorList>
            <person name="Haridas S."/>
            <person name="Albert R."/>
            <person name="Binder M."/>
            <person name="Bloem J."/>
            <person name="Labutti K."/>
            <person name="Salamov A."/>
            <person name="Andreopoulos B."/>
            <person name="Baker S."/>
            <person name="Barry K."/>
            <person name="Bills G."/>
            <person name="Bluhm B."/>
            <person name="Cannon C."/>
            <person name="Castanera R."/>
            <person name="Culley D."/>
            <person name="Daum C."/>
            <person name="Ezra D."/>
            <person name="Gonzalez J."/>
            <person name="Henrissat B."/>
            <person name="Kuo A."/>
            <person name="Liang C."/>
            <person name="Lipzen A."/>
            <person name="Lutzoni F."/>
            <person name="Magnuson J."/>
            <person name="Mondo S."/>
            <person name="Nolan M."/>
            <person name="Ohm R."/>
            <person name="Pangilinan J."/>
            <person name="Park H.-J."/>
            <person name="Ramirez L."/>
            <person name="Alfaro M."/>
            <person name="Sun H."/>
            <person name="Tritt A."/>
            <person name="Yoshinaga Y."/>
            <person name="Zwiers L.-H."/>
            <person name="Turgeon B."/>
            <person name="Goodwin S."/>
            <person name="Spatafora J."/>
            <person name="Crous P."/>
            <person name="Grigoriev I."/>
        </authorList>
    </citation>
    <scope>NUCLEOTIDE SEQUENCE</scope>
    <source>
        <strain evidence="2">CBS 122367</strain>
    </source>
</reference>
<accession>A0A6G1INU1</accession>
<feature type="compositionally biased region" description="Polar residues" evidence="1">
    <location>
        <begin position="304"/>
        <end position="318"/>
    </location>
</feature>
<evidence type="ECO:0000256" key="1">
    <source>
        <dbReference type="SAM" id="MobiDB-lite"/>
    </source>
</evidence>
<evidence type="ECO:0000313" key="3">
    <source>
        <dbReference type="Proteomes" id="UP000799291"/>
    </source>
</evidence>
<feature type="compositionally biased region" description="Basic and acidic residues" evidence="1">
    <location>
        <begin position="202"/>
        <end position="211"/>
    </location>
</feature>
<dbReference type="AlphaFoldDB" id="A0A6G1INU1"/>
<sequence length="651" mass="71869">MDLTPNLLQSSPVRLPSPASEERSLPSQLAAPERSQPPKLASRCETPPSSDMENRSDRFGASSDHLESMFESLVEVSPAERQIPKSEARDSLASPHHPKGVHEGDSNEIKTIDDSTACAETPSDNDANQGAIKADGVVSNDAGKLRDSVVVALPVALVEKAGEVGDAVPKTSDERKAEGDKALGRGVTRNEGNGSRQLQVGDETHADRKAADTSNEVKSGPIAKEEQTKRETEKQNPDKPDTELTEAAEQDIDKKEPEEGGIDEHASAEDPEKTPTRPSTPDKASSGPAPHPQTQGEAAPTVPANGSAQLNSSATQSVPLHLRLSLQGPPRAPGLQSRWHSPPYQNGWSLEGPRVTRAPYQPFRNRDHPSSDRNFDIRDELARTQAALTRVRQELASEHLTNQTMRPKVEAEVRNTTETAFHAMLKDLLRKQILVIKQSADLHKRANDIKRREQLAQQLESFLTIGQQQIYLAREVQQREVYTIAPAELDLARRQGEAEAVQKFHEVELKLTTLREQLNLRESNLAMREAAYKAQVCDALETELRRKLESEIEARVTECITEAEYQRGFEAGKAAENTDHREKVQGNGFVEGYNACRKTMDALLKFRAGKIPYDSPDLDFLTNSDHPWNPFNMGMQIGRLGAQETKELGKT</sequence>
<organism evidence="2 3">
    <name type="scientific">Lentithecium fluviatile CBS 122367</name>
    <dbReference type="NCBI Taxonomy" id="1168545"/>
    <lineage>
        <taxon>Eukaryota</taxon>
        <taxon>Fungi</taxon>
        <taxon>Dikarya</taxon>
        <taxon>Ascomycota</taxon>
        <taxon>Pezizomycotina</taxon>
        <taxon>Dothideomycetes</taxon>
        <taxon>Pleosporomycetidae</taxon>
        <taxon>Pleosporales</taxon>
        <taxon>Massarineae</taxon>
        <taxon>Lentitheciaceae</taxon>
        <taxon>Lentithecium</taxon>
    </lineage>
</organism>
<feature type="region of interest" description="Disordered" evidence="1">
    <location>
        <begin position="158"/>
        <end position="353"/>
    </location>
</feature>
<dbReference type="EMBL" id="MU005602">
    <property type="protein sequence ID" value="KAF2679653.1"/>
    <property type="molecule type" value="Genomic_DNA"/>
</dbReference>
<feature type="compositionally biased region" description="Polar residues" evidence="1">
    <location>
        <begin position="1"/>
        <end position="12"/>
    </location>
</feature>
<evidence type="ECO:0000313" key="2">
    <source>
        <dbReference type="EMBL" id="KAF2679653.1"/>
    </source>
</evidence>
<gene>
    <name evidence="2" type="ORF">K458DRAFT_115607</name>
</gene>